<dbReference type="AlphaFoldDB" id="A0A388KC50"/>
<dbReference type="Gramene" id="GBG67644">
    <property type="protein sequence ID" value="GBG67644"/>
    <property type="gene ID" value="CBR_g772"/>
</dbReference>
<protein>
    <submittedName>
        <fullName evidence="10">Uncharacterized protein</fullName>
    </submittedName>
</protein>
<evidence type="ECO:0000256" key="2">
    <source>
        <dbReference type="ARBA" id="ARBA00022448"/>
    </source>
</evidence>
<dbReference type="GO" id="GO:0005254">
    <property type="term" value="F:chloride channel activity"/>
    <property type="evidence" value="ECO:0007669"/>
    <property type="project" value="InterPro"/>
</dbReference>
<evidence type="ECO:0000256" key="7">
    <source>
        <dbReference type="ARBA" id="ARBA00023136"/>
    </source>
</evidence>
<evidence type="ECO:0000256" key="8">
    <source>
        <dbReference type="SAM" id="MobiDB-lite"/>
    </source>
</evidence>
<organism evidence="10 11">
    <name type="scientific">Chara braunii</name>
    <name type="common">Braun's stonewort</name>
    <dbReference type="NCBI Taxonomy" id="69332"/>
    <lineage>
        <taxon>Eukaryota</taxon>
        <taxon>Viridiplantae</taxon>
        <taxon>Streptophyta</taxon>
        <taxon>Charophyceae</taxon>
        <taxon>Charales</taxon>
        <taxon>Characeae</taxon>
        <taxon>Chara</taxon>
    </lineage>
</organism>
<comment type="caution">
    <text evidence="10">The sequence shown here is derived from an EMBL/GenBank/DDBJ whole genome shotgun (WGS) entry which is preliminary data.</text>
</comment>
<name>A0A388KC50_CHABU</name>
<evidence type="ECO:0000256" key="3">
    <source>
        <dbReference type="ARBA" id="ARBA00022475"/>
    </source>
</evidence>
<evidence type="ECO:0000256" key="6">
    <source>
        <dbReference type="ARBA" id="ARBA00023065"/>
    </source>
</evidence>
<keyword evidence="3" id="KW-1003">Cell membrane</keyword>
<evidence type="ECO:0000256" key="9">
    <source>
        <dbReference type="SAM" id="Phobius"/>
    </source>
</evidence>
<dbReference type="GO" id="GO:0005886">
    <property type="term" value="C:plasma membrane"/>
    <property type="evidence" value="ECO:0007669"/>
    <property type="project" value="UniProtKB-SubCell"/>
</dbReference>
<feature type="transmembrane region" description="Helical" evidence="9">
    <location>
        <begin position="141"/>
        <end position="165"/>
    </location>
</feature>
<feature type="compositionally biased region" description="Low complexity" evidence="8">
    <location>
        <begin position="438"/>
        <end position="451"/>
    </location>
</feature>
<dbReference type="EMBL" id="BFEA01000090">
    <property type="protein sequence ID" value="GBG67644.1"/>
    <property type="molecule type" value="Genomic_DNA"/>
</dbReference>
<evidence type="ECO:0000256" key="5">
    <source>
        <dbReference type="ARBA" id="ARBA00022989"/>
    </source>
</evidence>
<proteinExistence type="predicted"/>
<keyword evidence="7 9" id="KW-0472">Membrane</keyword>
<keyword evidence="5 9" id="KW-1133">Transmembrane helix</keyword>
<evidence type="ECO:0000313" key="10">
    <source>
        <dbReference type="EMBL" id="GBG67644.1"/>
    </source>
</evidence>
<feature type="region of interest" description="Disordered" evidence="8">
    <location>
        <begin position="427"/>
        <end position="463"/>
    </location>
</feature>
<dbReference type="OMA" id="MGSCERI"/>
<dbReference type="InterPro" id="IPR044669">
    <property type="entry name" value="YneE/VCCN1/2-like"/>
</dbReference>
<comment type="subcellular location">
    <subcellularLocation>
        <location evidence="1">Cell membrane</location>
        <topology evidence="1">Multi-pass membrane protein</topology>
    </subcellularLocation>
</comment>
<dbReference type="Proteomes" id="UP000265515">
    <property type="component" value="Unassembled WGS sequence"/>
</dbReference>
<gene>
    <name evidence="10" type="primary">BEST1.3</name>
    <name evidence="10" type="ORF">CBR_g772</name>
</gene>
<dbReference type="OrthoDB" id="1368at2759"/>
<keyword evidence="6" id="KW-0406">Ion transport</keyword>
<feature type="transmembrane region" description="Helical" evidence="9">
    <location>
        <begin position="109"/>
        <end position="129"/>
    </location>
</feature>
<evidence type="ECO:0000313" key="11">
    <source>
        <dbReference type="Proteomes" id="UP000265515"/>
    </source>
</evidence>
<feature type="region of interest" description="Disordered" evidence="8">
    <location>
        <begin position="1"/>
        <end position="44"/>
    </location>
</feature>
<dbReference type="Pfam" id="PF25539">
    <property type="entry name" value="Bestrophin_2"/>
    <property type="match status" value="1"/>
</dbReference>
<evidence type="ECO:0000256" key="1">
    <source>
        <dbReference type="ARBA" id="ARBA00004651"/>
    </source>
</evidence>
<dbReference type="PANTHER" id="PTHR33281:SF19">
    <property type="entry name" value="VOLTAGE-DEPENDENT ANION CHANNEL-FORMING PROTEIN YNEE"/>
    <property type="match status" value="1"/>
</dbReference>
<keyword evidence="2" id="KW-0813">Transport</keyword>
<evidence type="ECO:0000256" key="4">
    <source>
        <dbReference type="ARBA" id="ARBA00022692"/>
    </source>
</evidence>
<reference evidence="10 11" key="1">
    <citation type="journal article" date="2018" name="Cell">
        <title>The Chara Genome: Secondary Complexity and Implications for Plant Terrestrialization.</title>
        <authorList>
            <person name="Nishiyama T."/>
            <person name="Sakayama H."/>
            <person name="Vries J.D."/>
            <person name="Buschmann H."/>
            <person name="Saint-Marcoux D."/>
            <person name="Ullrich K.K."/>
            <person name="Haas F.B."/>
            <person name="Vanderstraeten L."/>
            <person name="Becker D."/>
            <person name="Lang D."/>
            <person name="Vosolsobe S."/>
            <person name="Rombauts S."/>
            <person name="Wilhelmsson P.K.I."/>
            <person name="Janitza P."/>
            <person name="Kern R."/>
            <person name="Heyl A."/>
            <person name="Rumpler F."/>
            <person name="Villalobos L.I.A.C."/>
            <person name="Clay J.M."/>
            <person name="Skokan R."/>
            <person name="Toyoda A."/>
            <person name="Suzuki Y."/>
            <person name="Kagoshima H."/>
            <person name="Schijlen E."/>
            <person name="Tajeshwar N."/>
            <person name="Catarino B."/>
            <person name="Hetherington A.J."/>
            <person name="Saltykova A."/>
            <person name="Bonnot C."/>
            <person name="Breuninger H."/>
            <person name="Symeonidi A."/>
            <person name="Radhakrishnan G.V."/>
            <person name="Van Nieuwerburgh F."/>
            <person name="Deforce D."/>
            <person name="Chang C."/>
            <person name="Karol K.G."/>
            <person name="Hedrich R."/>
            <person name="Ulvskov P."/>
            <person name="Glockner G."/>
            <person name="Delwiche C.F."/>
            <person name="Petrasek J."/>
            <person name="Van de Peer Y."/>
            <person name="Friml J."/>
            <person name="Beilby M."/>
            <person name="Dolan L."/>
            <person name="Kohara Y."/>
            <person name="Sugano S."/>
            <person name="Fujiyama A."/>
            <person name="Delaux P.-M."/>
            <person name="Quint M."/>
            <person name="TheiBen G."/>
            <person name="Hagemann M."/>
            <person name="Harholt J."/>
            <person name="Dunand C."/>
            <person name="Zachgo S."/>
            <person name="Langdale J."/>
            <person name="Maumus F."/>
            <person name="Straeten D.V.D."/>
            <person name="Gould S.B."/>
            <person name="Rensing S.A."/>
        </authorList>
    </citation>
    <scope>NUCLEOTIDE SEQUENCE [LARGE SCALE GENOMIC DNA]</scope>
    <source>
        <strain evidence="10 11">S276</strain>
    </source>
</reference>
<accession>A0A388KC50</accession>
<keyword evidence="11" id="KW-1185">Reference proteome</keyword>
<dbReference type="PANTHER" id="PTHR33281">
    <property type="entry name" value="UPF0187 PROTEIN YNEE"/>
    <property type="match status" value="1"/>
</dbReference>
<sequence length="463" mass="52850">MSGRMWKKGKEEEEEEEEEEGRHRKWARPPQGQPPPHAEQHIPTSTSPLMDLFLSFHRLTQFDELLDQRIVISERRSRGTVYDGNDWKKHRSSRRHCDSLKSMMSSRDVLGVARPVFLMTMVAMVVATWNELVQIGLLPRWMPILQAAPITLQLTSASLALLLVFRTNAAYARFDEARRTWGGFIGRVRDLTRQALAWEEEVEGSDDCNRSMEEERRGGRGRGRGLLLRHFAAYAVVMKYHFRHQPDGDLGAELREVLPPREIIHMLNELITMSRMSEGRKSLMHPHISGLIDSFGGCERIFSTPIPLPYTRMTSRFMMVWHFLFPISLWRECGWGVIPATFFSALALFLIEEVGVYTEEPFHLLALEAMCDQVKQVLINLVDADCYFHRQFIRSRDLSTTTKQRQAHAARRKSVSSLFIPGDLNTSNRSSAYPTPRVSVSSSPSLLLSQRRGGKGGGGGERG</sequence>
<keyword evidence="4 9" id="KW-0812">Transmembrane</keyword>